<comment type="caution">
    <text evidence="1">The sequence shown here is derived from an EMBL/GenBank/DDBJ whole genome shotgun (WGS) entry which is preliminary data.</text>
</comment>
<sequence length="178" mass="19550">MALCLLSASLSWYWPLLHLCSRLLLMVLARSLLCSLWPACCPGRSAFRPTDPCLGCDALHSSLTLLFFLLASRCYWLRLGCFYTTSVCCPALCLLLPVCSRSTYSRSSIIDCSLAGHNLVFLRLDLCWNERHAGPLMVAASFMACLIASSMNLYSSLDTKSIGAKPTTAKEIYGTVFG</sequence>
<evidence type="ECO:0000313" key="2">
    <source>
        <dbReference type="Proteomes" id="UP001162992"/>
    </source>
</evidence>
<gene>
    <name evidence="1" type="ORF">O6H91_02G127300</name>
</gene>
<proteinExistence type="predicted"/>
<dbReference type="EMBL" id="CM055093">
    <property type="protein sequence ID" value="KAJ7566990.1"/>
    <property type="molecule type" value="Genomic_DNA"/>
</dbReference>
<name>A0ACC2EKR7_DIPCM</name>
<evidence type="ECO:0000313" key="1">
    <source>
        <dbReference type="EMBL" id="KAJ7566990.1"/>
    </source>
</evidence>
<protein>
    <submittedName>
        <fullName evidence="1">Uncharacterized protein</fullName>
    </submittedName>
</protein>
<reference evidence="2" key="1">
    <citation type="journal article" date="2024" name="Proc. Natl. Acad. Sci. U.S.A.">
        <title>Extraordinary preservation of gene collinearity over three hundred million years revealed in homosporous lycophytes.</title>
        <authorList>
            <person name="Li C."/>
            <person name="Wickell D."/>
            <person name="Kuo L.Y."/>
            <person name="Chen X."/>
            <person name="Nie B."/>
            <person name="Liao X."/>
            <person name="Peng D."/>
            <person name="Ji J."/>
            <person name="Jenkins J."/>
            <person name="Williams M."/>
            <person name="Shu S."/>
            <person name="Plott C."/>
            <person name="Barry K."/>
            <person name="Rajasekar S."/>
            <person name="Grimwood J."/>
            <person name="Han X."/>
            <person name="Sun S."/>
            <person name="Hou Z."/>
            <person name="He W."/>
            <person name="Dai G."/>
            <person name="Sun C."/>
            <person name="Schmutz J."/>
            <person name="Leebens-Mack J.H."/>
            <person name="Li F.W."/>
            <person name="Wang L."/>
        </authorList>
    </citation>
    <scope>NUCLEOTIDE SEQUENCE [LARGE SCALE GENOMIC DNA]</scope>
    <source>
        <strain evidence="2">cv. PW_Plant_1</strain>
    </source>
</reference>
<accession>A0ACC2EKR7</accession>
<keyword evidence="2" id="KW-1185">Reference proteome</keyword>
<organism evidence="1 2">
    <name type="scientific">Diphasiastrum complanatum</name>
    <name type="common">Issler's clubmoss</name>
    <name type="synonym">Lycopodium complanatum</name>
    <dbReference type="NCBI Taxonomy" id="34168"/>
    <lineage>
        <taxon>Eukaryota</taxon>
        <taxon>Viridiplantae</taxon>
        <taxon>Streptophyta</taxon>
        <taxon>Embryophyta</taxon>
        <taxon>Tracheophyta</taxon>
        <taxon>Lycopodiopsida</taxon>
        <taxon>Lycopodiales</taxon>
        <taxon>Lycopodiaceae</taxon>
        <taxon>Lycopodioideae</taxon>
        <taxon>Diphasiastrum</taxon>
    </lineage>
</organism>
<dbReference type="Proteomes" id="UP001162992">
    <property type="component" value="Chromosome 2"/>
</dbReference>